<keyword evidence="7" id="KW-0028">Amino-acid biosynthesis</keyword>
<dbReference type="PANTHER" id="PTHR21152">
    <property type="entry name" value="AMINOTRANSFERASE CLASS V"/>
    <property type="match status" value="1"/>
</dbReference>
<dbReference type="OrthoDB" id="9772439at2"/>
<evidence type="ECO:0000256" key="4">
    <source>
        <dbReference type="ARBA" id="ARBA00013030"/>
    </source>
</evidence>
<dbReference type="InterPro" id="IPR015424">
    <property type="entry name" value="PyrdxlP-dep_Trfase"/>
</dbReference>
<evidence type="ECO:0000313" key="13">
    <source>
        <dbReference type="EMBL" id="RIJ24280.1"/>
    </source>
</evidence>
<dbReference type="InterPro" id="IPR022278">
    <property type="entry name" value="Pser_aminoTfrase"/>
</dbReference>
<dbReference type="InterPro" id="IPR015421">
    <property type="entry name" value="PyrdxlP-dep_Trfase_major"/>
</dbReference>
<dbReference type="GO" id="GO:0019265">
    <property type="term" value="P:glycine biosynthetic process, by transamination of glyoxylate"/>
    <property type="evidence" value="ECO:0007669"/>
    <property type="project" value="TreeGrafter"/>
</dbReference>
<keyword evidence="8 13" id="KW-0808">Transferase</keyword>
<dbReference type="Proteomes" id="UP000265431">
    <property type="component" value="Unassembled WGS sequence"/>
</dbReference>
<dbReference type="SUPFAM" id="SSF53383">
    <property type="entry name" value="PLP-dependent transferases"/>
    <property type="match status" value="1"/>
</dbReference>
<evidence type="ECO:0000256" key="3">
    <source>
        <dbReference type="ARBA" id="ARBA00006904"/>
    </source>
</evidence>
<evidence type="ECO:0000256" key="6">
    <source>
        <dbReference type="ARBA" id="ARBA00022576"/>
    </source>
</evidence>
<accession>A0A399QZG3</accession>
<dbReference type="PIRSF" id="PIRSF000525">
    <property type="entry name" value="SerC"/>
    <property type="match status" value="1"/>
</dbReference>
<evidence type="ECO:0000256" key="2">
    <source>
        <dbReference type="ARBA" id="ARBA00005099"/>
    </source>
</evidence>
<dbReference type="UniPathway" id="UPA00135">
    <property type="reaction ID" value="UER00197"/>
</dbReference>
<dbReference type="GO" id="GO:0004648">
    <property type="term" value="F:O-phospho-L-serine:2-oxoglutarate aminotransferase activity"/>
    <property type="evidence" value="ECO:0007669"/>
    <property type="project" value="UniProtKB-EC"/>
</dbReference>
<comment type="caution">
    <text evidence="13">The sequence shown here is derived from an EMBL/GenBank/DDBJ whole genome shotgun (WGS) entry which is preliminary data.</text>
</comment>
<protein>
    <recommendedName>
        <fullName evidence="4">phosphoserine transaminase</fullName>
        <ecNumber evidence="4">2.6.1.52</ecNumber>
    </recommendedName>
</protein>
<dbReference type="AlphaFoldDB" id="A0A399QZG3"/>
<evidence type="ECO:0000256" key="7">
    <source>
        <dbReference type="ARBA" id="ARBA00022605"/>
    </source>
</evidence>
<comment type="cofactor">
    <cofactor evidence="1">
        <name>pyridoxal 5'-phosphate</name>
        <dbReference type="ChEBI" id="CHEBI:597326"/>
    </cofactor>
</comment>
<dbReference type="Gene3D" id="3.90.1150.10">
    <property type="entry name" value="Aspartate Aminotransferase, domain 1"/>
    <property type="match status" value="1"/>
</dbReference>
<feature type="region of interest" description="Disordered" evidence="12">
    <location>
        <begin position="1"/>
        <end position="21"/>
    </location>
</feature>
<proteinExistence type="inferred from homology"/>
<dbReference type="Gene3D" id="3.40.640.10">
    <property type="entry name" value="Type I PLP-dependent aspartate aminotransferase-like (Major domain)"/>
    <property type="match status" value="1"/>
</dbReference>
<dbReference type="NCBIfam" id="TIGR01365">
    <property type="entry name" value="serC_2"/>
    <property type="match status" value="1"/>
</dbReference>
<dbReference type="RefSeq" id="WP_119379469.1">
    <property type="nucleotide sequence ID" value="NZ_QWGB01000005.1"/>
</dbReference>
<evidence type="ECO:0000256" key="12">
    <source>
        <dbReference type="SAM" id="MobiDB-lite"/>
    </source>
</evidence>
<dbReference type="CDD" id="cd01494">
    <property type="entry name" value="AAT_I"/>
    <property type="match status" value="1"/>
</dbReference>
<dbReference type="GO" id="GO:0008453">
    <property type="term" value="F:alanine-glyoxylate transaminase activity"/>
    <property type="evidence" value="ECO:0007669"/>
    <property type="project" value="TreeGrafter"/>
</dbReference>
<keyword evidence="5" id="KW-0963">Cytoplasm</keyword>
<dbReference type="PANTHER" id="PTHR21152:SF40">
    <property type="entry name" value="ALANINE--GLYOXYLATE AMINOTRANSFERASE"/>
    <property type="match status" value="1"/>
</dbReference>
<comment type="catalytic activity">
    <reaction evidence="11">
        <text>O-phospho-L-serine + 2-oxoglutarate = 3-phosphooxypyruvate + L-glutamate</text>
        <dbReference type="Rhea" id="RHEA:14329"/>
        <dbReference type="ChEBI" id="CHEBI:16810"/>
        <dbReference type="ChEBI" id="CHEBI:18110"/>
        <dbReference type="ChEBI" id="CHEBI:29985"/>
        <dbReference type="ChEBI" id="CHEBI:57524"/>
        <dbReference type="EC" id="2.6.1.52"/>
    </reaction>
</comment>
<evidence type="ECO:0000256" key="11">
    <source>
        <dbReference type="ARBA" id="ARBA00049007"/>
    </source>
</evidence>
<name>A0A399QZG3_9PROT</name>
<dbReference type="EC" id="2.6.1.52" evidence="4"/>
<evidence type="ECO:0000313" key="14">
    <source>
        <dbReference type="Proteomes" id="UP000265431"/>
    </source>
</evidence>
<comment type="similarity">
    <text evidence="3">Belongs to the class-V pyridoxal-phosphate-dependent aminotransferase family. SerC subfamily.</text>
</comment>
<keyword evidence="14" id="KW-1185">Reference proteome</keyword>
<reference evidence="13 14" key="1">
    <citation type="submission" date="2018-08" db="EMBL/GenBank/DDBJ databases">
        <title>Henriciella mobilis sp. nov., isolated from seawater.</title>
        <authorList>
            <person name="Cheng H."/>
            <person name="Wu Y.-H."/>
            <person name="Xu X.-W."/>
            <person name="Guo L.-L."/>
        </authorList>
    </citation>
    <scope>NUCLEOTIDE SEQUENCE [LARGE SCALE GENOMIC DNA]</scope>
    <source>
        <strain evidence="13 14">CCUG66934</strain>
    </source>
</reference>
<evidence type="ECO:0000256" key="8">
    <source>
        <dbReference type="ARBA" id="ARBA00022679"/>
    </source>
</evidence>
<comment type="pathway">
    <text evidence="2">Amino-acid biosynthesis; L-serine biosynthesis; L-serine from 3-phospho-D-glycerate: step 2/3.</text>
</comment>
<dbReference type="GO" id="GO:0006564">
    <property type="term" value="P:L-serine biosynthetic process"/>
    <property type="evidence" value="ECO:0007669"/>
    <property type="project" value="UniProtKB-KW"/>
</dbReference>
<keyword evidence="10" id="KW-0718">Serine biosynthesis</keyword>
<evidence type="ECO:0000256" key="5">
    <source>
        <dbReference type="ARBA" id="ARBA00022490"/>
    </source>
</evidence>
<sequence>MTLPPKPEVRPACPHFSSGPTAKRPGFSLAQLETTAFGRSHRAKAAKAKLKEAIDRTKQVLNLPDDYRVAIVPASDTGAVEMCMWSMLGAKPVDIFAWESFGKDWVTDAQKQLKLDNCEVYVGDYGVLPPFEKARDDADIVFTWNGTTSGVRVDDHSWIKPNPDRVVICDATSAVFAQDIPFEKLDVITYSWQKVLGGEAAHGMLILSPNAVKRLESYTPDRPLPKIFRMTSGGKLNEALFEGATINTPSMLCVEDYLRALDWVEETGGLKGLKARSDESLGILEDWVAKTDWIDFLCADKATRSNTGVTFKITDPRVASLKTTDQEAFVKKMVTLVEKEGAGFDFNSYGKAPPGLRIWVGSTVEPSDVEKLLPWLDWAFATVASELQDA</sequence>
<dbReference type="InterPro" id="IPR015422">
    <property type="entry name" value="PyrdxlP-dep_Trfase_small"/>
</dbReference>
<evidence type="ECO:0000256" key="1">
    <source>
        <dbReference type="ARBA" id="ARBA00001933"/>
    </source>
</evidence>
<keyword evidence="6 13" id="KW-0032">Aminotransferase</keyword>
<dbReference type="InterPro" id="IPR006271">
    <property type="entry name" value="Pser_aminoTfrase_methanosarc"/>
</dbReference>
<organism evidence="13 14">
    <name type="scientific">Henriciella barbarensis</name>
    <dbReference type="NCBI Taxonomy" id="86342"/>
    <lineage>
        <taxon>Bacteria</taxon>
        <taxon>Pseudomonadati</taxon>
        <taxon>Pseudomonadota</taxon>
        <taxon>Alphaproteobacteria</taxon>
        <taxon>Hyphomonadales</taxon>
        <taxon>Hyphomonadaceae</taxon>
        <taxon>Henriciella</taxon>
    </lineage>
</organism>
<dbReference type="GO" id="GO:0004760">
    <property type="term" value="F:L-serine-pyruvate transaminase activity"/>
    <property type="evidence" value="ECO:0007669"/>
    <property type="project" value="TreeGrafter"/>
</dbReference>
<keyword evidence="9" id="KW-0663">Pyridoxal phosphate</keyword>
<gene>
    <name evidence="13" type="ORF">D1224_08570</name>
</gene>
<evidence type="ECO:0000256" key="10">
    <source>
        <dbReference type="ARBA" id="ARBA00023299"/>
    </source>
</evidence>
<dbReference type="NCBIfam" id="NF002841">
    <property type="entry name" value="PRK03080.1-2"/>
    <property type="match status" value="1"/>
</dbReference>
<evidence type="ECO:0000256" key="9">
    <source>
        <dbReference type="ARBA" id="ARBA00022898"/>
    </source>
</evidence>
<dbReference type="EMBL" id="QWGB01000005">
    <property type="protein sequence ID" value="RIJ24280.1"/>
    <property type="molecule type" value="Genomic_DNA"/>
</dbReference>